<accession>A0A1A3BLA8</accession>
<gene>
    <name evidence="2" type="ORF">A9X01_04455</name>
</gene>
<evidence type="ECO:0000313" key="3">
    <source>
        <dbReference type="Proteomes" id="UP000093795"/>
    </source>
</evidence>
<evidence type="ECO:0000313" key="2">
    <source>
        <dbReference type="EMBL" id="OBI75770.1"/>
    </source>
</evidence>
<name>A0A1A3BLA8_MYCAS</name>
<dbReference type="Gene3D" id="3.40.50.1820">
    <property type="entry name" value="alpha/beta hydrolase"/>
    <property type="match status" value="1"/>
</dbReference>
<sequence>MAEAEAVSRPLEDVADDIAAVAATFAVPPVVVAHSMGGLVTLKFAETNAYSGLVLITPVLPGEVSPAPIDLVFDPEQLWEPPPLDVAKHLFFTAASEDDARRYHGMLVAESARAVEQAVTGNRVSIDPVKISGPILVLAAEMDVLCPPEEVWRLANLLGADYHYASGLGHGVMMAEGWRHTAQTIHRWLATHVGDWGGSTDTPIPATQSLLSSEPVTH</sequence>
<comment type="caution">
    <text evidence="2">The sequence shown here is derived from an EMBL/GenBank/DDBJ whole genome shotgun (WGS) entry which is preliminary data.</text>
</comment>
<dbReference type="SUPFAM" id="SSF53474">
    <property type="entry name" value="alpha/beta-Hydrolases"/>
    <property type="match status" value="1"/>
</dbReference>
<dbReference type="Pfam" id="PF12146">
    <property type="entry name" value="Hydrolase_4"/>
    <property type="match status" value="1"/>
</dbReference>
<dbReference type="Proteomes" id="UP000093795">
    <property type="component" value="Unassembled WGS sequence"/>
</dbReference>
<dbReference type="EMBL" id="LZKQ01000289">
    <property type="protein sequence ID" value="OBI75770.1"/>
    <property type="molecule type" value="Genomic_DNA"/>
</dbReference>
<reference evidence="2 3" key="1">
    <citation type="submission" date="2016-06" db="EMBL/GenBank/DDBJ databases">
        <authorList>
            <person name="Kjaerup R.B."/>
            <person name="Dalgaard T.S."/>
            <person name="Juul-Madsen H.R."/>
        </authorList>
    </citation>
    <scope>NUCLEOTIDE SEQUENCE [LARGE SCALE GENOMIC DNA]</scope>
    <source>
        <strain evidence="2 3">1081914.2</strain>
    </source>
</reference>
<proteinExistence type="predicted"/>
<dbReference type="InterPro" id="IPR029058">
    <property type="entry name" value="AB_hydrolase_fold"/>
</dbReference>
<evidence type="ECO:0000259" key="1">
    <source>
        <dbReference type="Pfam" id="PF12146"/>
    </source>
</evidence>
<protein>
    <recommendedName>
        <fullName evidence="1">Serine aminopeptidase S33 domain-containing protein</fullName>
    </recommendedName>
</protein>
<feature type="domain" description="Serine aminopeptidase S33" evidence="1">
    <location>
        <begin position="11"/>
        <end position="173"/>
    </location>
</feature>
<dbReference type="InterPro" id="IPR022742">
    <property type="entry name" value="Hydrolase_4"/>
</dbReference>
<organism evidence="2 3">
    <name type="scientific">Mycobacterium asiaticum</name>
    <dbReference type="NCBI Taxonomy" id="1790"/>
    <lineage>
        <taxon>Bacteria</taxon>
        <taxon>Bacillati</taxon>
        <taxon>Actinomycetota</taxon>
        <taxon>Actinomycetes</taxon>
        <taxon>Mycobacteriales</taxon>
        <taxon>Mycobacteriaceae</taxon>
        <taxon>Mycobacterium</taxon>
    </lineage>
</organism>
<dbReference type="AlphaFoldDB" id="A0A1A3BLA8"/>